<sequence>MKIGMEAIERDSMDPQLMANLNRLGPVKVDHHMQTVRPAAGSTHHMLQARLQSEVEARSSRPTHNHLLASSLFDLLEERKTVTSQRELEELAKNYDMDISKLVGLARCVNSPSVAEGSVVRTVDRNGVESITMTAAWVDPVLRGHKSLLGSGR</sequence>
<dbReference type="EMBL" id="LUGG01000004">
    <property type="protein sequence ID" value="OBZ75621.1"/>
    <property type="molecule type" value="Genomic_DNA"/>
</dbReference>
<dbReference type="Proteomes" id="UP000092993">
    <property type="component" value="Unassembled WGS sequence"/>
</dbReference>
<keyword evidence="2" id="KW-1185">Reference proteome</keyword>
<protein>
    <submittedName>
        <fullName evidence="1">Uncharacterized protein</fullName>
    </submittedName>
</protein>
<reference evidence="1 2" key="1">
    <citation type="submission" date="2016-03" db="EMBL/GenBank/DDBJ databases">
        <title>Whole genome sequencing of Grifola frondosa 9006-11.</title>
        <authorList>
            <person name="Min B."/>
            <person name="Park H."/>
            <person name="Kim J.-G."/>
            <person name="Cho H."/>
            <person name="Oh Y.-L."/>
            <person name="Kong W.-S."/>
            <person name="Choi I.-G."/>
        </authorList>
    </citation>
    <scope>NUCLEOTIDE SEQUENCE [LARGE SCALE GENOMIC DNA]</scope>
    <source>
        <strain evidence="1 2">9006-11</strain>
    </source>
</reference>
<name>A0A1C7MF98_GRIFR</name>
<dbReference type="AlphaFoldDB" id="A0A1C7MF98"/>
<gene>
    <name evidence="1" type="ORF">A0H81_04497</name>
</gene>
<evidence type="ECO:0000313" key="2">
    <source>
        <dbReference type="Proteomes" id="UP000092993"/>
    </source>
</evidence>
<dbReference type="OMA" id="PHFLANV"/>
<evidence type="ECO:0000313" key="1">
    <source>
        <dbReference type="EMBL" id="OBZ75621.1"/>
    </source>
</evidence>
<comment type="caution">
    <text evidence="1">The sequence shown here is derived from an EMBL/GenBank/DDBJ whole genome shotgun (WGS) entry which is preliminary data.</text>
</comment>
<organism evidence="1 2">
    <name type="scientific">Grifola frondosa</name>
    <name type="common">Maitake</name>
    <name type="synonym">Polyporus frondosus</name>
    <dbReference type="NCBI Taxonomy" id="5627"/>
    <lineage>
        <taxon>Eukaryota</taxon>
        <taxon>Fungi</taxon>
        <taxon>Dikarya</taxon>
        <taxon>Basidiomycota</taxon>
        <taxon>Agaricomycotina</taxon>
        <taxon>Agaricomycetes</taxon>
        <taxon>Polyporales</taxon>
        <taxon>Grifolaceae</taxon>
        <taxon>Grifola</taxon>
    </lineage>
</organism>
<dbReference type="OrthoDB" id="4085451at2759"/>
<accession>A0A1C7MF98</accession>
<proteinExistence type="predicted"/>